<dbReference type="InterPro" id="IPR018338">
    <property type="entry name" value="Carbonic_anhydrase_a-class_CS"/>
</dbReference>
<dbReference type="AlphaFoldDB" id="A0A210QN23"/>
<evidence type="ECO:0000256" key="9">
    <source>
        <dbReference type="ARBA" id="ARBA00048348"/>
    </source>
</evidence>
<protein>
    <recommendedName>
        <fullName evidence="4 10">Carbonic anhydrase</fullName>
        <ecNumber evidence="4 10">4.2.1.1</ecNumber>
    </recommendedName>
</protein>
<sequence>MSSLLMLFVVLLTSIVDCGSRRRSKSYRSRYGKYGYDRWDKCPNIKGFFSYDPKSPCGPQHWHKKYPNCGGDTQSPIDIQTDKTRCGEDDGYERVYYKPSGKSKGIFENNGHAPNFKVKKGDHSNILILGDDERNDDDGTRYVFKGLHFHIGKRRSSYGSEHTVNKKGYKGEIHLVHNREKAKRTNTGDDDKENGHEKKYLVVGVFFDVFDDCGSYADKLISKYVTKIPEYLDETKRAEVRPILMLPEDGKYYYYVGSKTTPGCYPGFLWIIFKTPTTVCKKNYKVLKDLETWEAGNPPLSKFGNNRPIQRYAVDDVKMNFGKRCRGTK</sequence>
<evidence type="ECO:0000256" key="2">
    <source>
        <dbReference type="ARBA" id="ARBA00004613"/>
    </source>
</evidence>
<dbReference type="SUPFAM" id="SSF51069">
    <property type="entry name" value="Carbonic anhydrase"/>
    <property type="match status" value="1"/>
</dbReference>
<dbReference type="Gene3D" id="3.10.200.10">
    <property type="entry name" value="Alpha carbonic anhydrase"/>
    <property type="match status" value="1"/>
</dbReference>
<dbReference type="PANTHER" id="PTHR18952:SF265">
    <property type="entry name" value="CARBONIC ANHYDRASE"/>
    <property type="match status" value="1"/>
</dbReference>
<dbReference type="SMART" id="SM01057">
    <property type="entry name" value="Carb_anhydrase"/>
    <property type="match status" value="1"/>
</dbReference>
<gene>
    <name evidence="12" type="ORF">KP79_PYT14098</name>
</gene>
<dbReference type="GO" id="GO:0004089">
    <property type="term" value="F:carbonate dehydratase activity"/>
    <property type="evidence" value="ECO:0007669"/>
    <property type="project" value="UniProtKB-UniRule"/>
</dbReference>
<name>A0A210QN23_MIZYE</name>
<evidence type="ECO:0000256" key="4">
    <source>
        <dbReference type="ARBA" id="ARBA00012925"/>
    </source>
</evidence>
<reference evidence="12 13" key="1">
    <citation type="journal article" date="2017" name="Nat. Ecol. Evol.">
        <title>Scallop genome provides insights into evolution of bilaterian karyotype and development.</title>
        <authorList>
            <person name="Wang S."/>
            <person name="Zhang J."/>
            <person name="Jiao W."/>
            <person name="Li J."/>
            <person name="Xun X."/>
            <person name="Sun Y."/>
            <person name="Guo X."/>
            <person name="Huan P."/>
            <person name="Dong B."/>
            <person name="Zhang L."/>
            <person name="Hu X."/>
            <person name="Sun X."/>
            <person name="Wang J."/>
            <person name="Zhao C."/>
            <person name="Wang Y."/>
            <person name="Wang D."/>
            <person name="Huang X."/>
            <person name="Wang R."/>
            <person name="Lv J."/>
            <person name="Li Y."/>
            <person name="Zhang Z."/>
            <person name="Liu B."/>
            <person name="Lu W."/>
            <person name="Hui Y."/>
            <person name="Liang J."/>
            <person name="Zhou Z."/>
            <person name="Hou R."/>
            <person name="Li X."/>
            <person name="Liu Y."/>
            <person name="Li H."/>
            <person name="Ning X."/>
            <person name="Lin Y."/>
            <person name="Zhao L."/>
            <person name="Xing Q."/>
            <person name="Dou J."/>
            <person name="Li Y."/>
            <person name="Mao J."/>
            <person name="Guo H."/>
            <person name="Dou H."/>
            <person name="Li T."/>
            <person name="Mu C."/>
            <person name="Jiang W."/>
            <person name="Fu Q."/>
            <person name="Fu X."/>
            <person name="Miao Y."/>
            <person name="Liu J."/>
            <person name="Yu Q."/>
            <person name="Li R."/>
            <person name="Liao H."/>
            <person name="Li X."/>
            <person name="Kong Y."/>
            <person name="Jiang Z."/>
            <person name="Chourrout D."/>
            <person name="Li R."/>
            <person name="Bao Z."/>
        </authorList>
    </citation>
    <scope>NUCLEOTIDE SEQUENCE [LARGE SCALE GENOMIC DNA]</scope>
    <source>
        <strain evidence="12 13">PY_sf001</strain>
    </source>
</reference>
<proteinExistence type="inferred from homology"/>
<comment type="catalytic activity">
    <reaction evidence="9 10">
        <text>hydrogencarbonate + H(+) = CO2 + H2O</text>
        <dbReference type="Rhea" id="RHEA:10748"/>
        <dbReference type="ChEBI" id="CHEBI:15377"/>
        <dbReference type="ChEBI" id="CHEBI:15378"/>
        <dbReference type="ChEBI" id="CHEBI:16526"/>
        <dbReference type="ChEBI" id="CHEBI:17544"/>
        <dbReference type="EC" id="4.2.1.1"/>
    </reaction>
</comment>
<evidence type="ECO:0000313" key="12">
    <source>
        <dbReference type="EMBL" id="OWF50140.1"/>
    </source>
</evidence>
<dbReference type="GO" id="GO:0005576">
    <property type="term" value="C:extracellular region"/>
    <property type="evidence" value="ECO:0007669"/>
    <property type="project" value="UniProtKB-SubCell"/>
</dbReference>
<feature type="chain" id="PRO_5025073317" description="Carbonic anhydrase" evidence="10">
    <location>
        <begin position="19"/>
        <end position="329"/>
    </location>
</feature>
<keyword evidence="8 10" id="KW-0456">Lyase</keyword>
<dbReference type="OrthoDB" id="429145at2759"/>
<comment type="subcellular location">
    <subcellularLocation>
        <location evidence="2">Secreted</location>
    </subcellularLocation>
</comment>
<evidence type="ECO:0000256" key="3">
    <source>
        <dbReference type="ARBA" id="ARBA00010718"/>
    </source>
</evidence>
<keyword evidence="7 10" id="KW-0862">Zinc</keyword>
<feature type="domain" description="Alpha-carbonic anhydrase" evidence="11">
    <location>
        <begin position="47"/>
        <end position="321"/>
    </location>
</feature>
<dbReference type="InterPro" id="IPR001148">
    <property type="entry name" value="CA_dom"/>
</dbReference>
<dbReference type="PANTHER" id="PTHR18952">
    <property type="entry name" value="CARBONIC ANHYDRASE"/>
    <property type="match status" value="1"/>
</dbReference>
<comment type="cofactor">
    <cofactor evidence="10">
        <name>Zn(2+)</name>
        <dbReference type="ChEBI" id="CHEBI:29105"/>
    </cofactor>
</comment>
<keyword evidence="5" id="KW-0964">Secreted</keyword>
<dbReference type="InterPro" id="IPR036398">
    <property type="entry name" value="CA_dom_sf"/>
</dbReference>
<evidence type="ECO:0000256" key="10">
    <source>
        <dbReference type="RuleBase" id="RU367011"/>
    </source>
</evidence>
<evidence type="ECO:0000259" key="11">
    <source>
        <dbReference type="PROSITE" id="PS51144"/>
    </source>
</evidence>
<evidence type="ECO:0000256" key="8">
    <source>
        <dbReference type="ARBA" id="ARBA00023239"/>
    </source>
</evidence>
<dbReference type="PROSITE" id="PS51144">
    <property type="entry name" value="ALPHA_CA_2"/>
    <property type="match status" value="1"/>
</dbReference>
<evidence type="ECO:0000256" key="6">
    <source>
        <dbReference type="ARBA" id="ARBA00022723"/>
    </source>
</evidence>
<accession>A0A210QN23</accession>
<dbReference type="STRING" id="6573.A0A210QN23"/>
<evidence type="ECO:0000256" key="5">
    <source>
        <dbReference type="ARBA" id="ARBA00022525"/>
    </source>
</evidence>
<evidence type="ECO:0000256" key="7">
    <source>
        <dbReference type="ARBA" id="ARBA00022833"/>
    </source>
</evidence>
<keyword evidence="10" id="KW-0732">Signal</keyword>
<comment type="similarity">
    <text evidence="3 10">Belongs to the alpha-carbonic anhydrase family.</text>
</comment>
<comment type="caution">
    <text evidence="12">The sequence shown here is derived from an EMBL/GenBank/DDBJ whole genome shotgun (WGS) entry which is preliminary data.</text>
</comment>
<dbReference type="InterPro" id="IPR023561">
    <property type="entry name" value="Carbonic_anhydrase_a-class"/>
</dbReference>
<keyword evidence="6 10" id="KW-0479">Metal-binding</keyword>
<feature type="signal peptide" evidence="10">
    <location>
        <begin position="1"/>
        <end position="18"/>
    </location>
</feature>
<comment type="function">
    <text evidence="1 10">Reversible hydration of carbon dioxide.</text>
</comment>
<dbReference type="GO" id="GO:0008270">
    <property type="term" value="F:zinc ion binding"/>
    <property type="evidence" value="ECO:0007669"/>
    <property type="project" value="UniProtKB-UniRule"/>
</dbReference>
<dbReference type="Pfam" id="PF00194">
    <property type="entry name" value="Carb_anhydrase"/>
    <property type="match status" value="1"/>
</dbReference>
<dbReference type="EC" id="4.2.1.1" evidence="4 10"/>
<evidence type="ECO:0000256" key="1">
    <source>
        <dbReference type="ARBA" id="ARBA00002904"/>
    </source>
</evidence>
<dbReference type="PROSITE" id="PS00162">
    <property type="entry name" value="ALPHA_CA_1"/>
    <property type="match status" value="1"/>
</dbReference>
<organism evidence="12 13">
    <name type="scientific">Mizuhopecten yessoensis</name>
    <name type="common">Japanese scallop</name>
    <name type="synonym">Patinopecten yessoensis</name>
    <dbReference type="NCBI Taxonomy" id="6573"/>
    <lineage>
        <taxon>Eukaryota</taxon>
        <taxon>Metazoa</taxon>
        <taxon>Spiralia</taxon>
        <taxon>Lophotrochozoa</taxon>
        <taxon>Mollusca</taxon>
        <taxon>Bivalvia</taxon>
        <taxon>Autobranchia</taxon>
        <taxon>Pteriomorphia</taxon>
        <taxon>Pectinida</taxon>
        <taxon>Pectinoidea</taxon>
        <taxon>Pectinidae</taxon>
        <taxon>Mizuhopecten</taxon>
    </lineage>
</organism>
<keyword evidence="13" id="KW-1185">Reference proteome</keyword>
<dbReference type="Proteomes" id="UP000242188">
    <property type="component" value="Unassembled WGS sequence"/>
</dbReference>
<evidence type="ECO:0000313" key="13">
    <source>
        <dbReference type="Proteomes" id="UP000242188"/>
    </source>
</evidence>
<dbReference type="EMBL" id="NEDP02002762">
    <property type="protein sequence ID" value="OWF50140.1"/>
    <property type="molecule type" value="Genomic_DNA"/>
</dbReference>
<dbReference type="CDD" id="cd00326">
    <property type="entry name" value="alpha_CA"/>
    <property type="match status" value="1"/>
</dbReference>